<dbReference type="InterPro" id="IPR015414">
    <property type="entry name" value="TMEM64"/>
</dbReference>
<evidence type="ECO:0000256" key="5">
    <source>
        <dbReference type="ARBA" id="ARBA00023136"/>
    </source>
</evidence>
<dbReference type="PANTHER" id="PTHR12677">
    <property type="entry name" value="GOLGI APPARATUS MEMBRANE PROTEIN TVP38-RELATED"/>
    <property type="match status" value="1"/>
</dbReference>
<keyword evidence="4 6" id="KW-1133">Transmembrane helix</keyword>
<protein>
    <recommendedName>
        <fullName evidence="6">TVP38/TMEM64 family membrane protein</fullName>
    </recommendedName>
</protein>
<gene>
    <name evidence="8" type="ORF">SAMN04515674_1038</name>
</gene>
<evidence type="ECO:0000256" key="1">
    <source>
        <dbReference type="ARBA" id="ARBA00004651"/>
    </source>
</evidence>
<dbReference type="Proteomes" id="UP000199306">
    <property type="component" value="Unassembled WGS sequence"/>
</dbReference>
<keyword evidence="3 6" id="KW-0812">Transmembrane</keyword>
<evidence type="ECO:0000313" key="9">
    <source>
        <dbReference type="Proteomes" id="UP000199306"/>
    </source>
</evidence>
<feature type="transmembrane region" description="Helical" evidence="6">
    <location>
        <begin position="55"/>
        <end position="77"/>
    </location>
</feature>
<dbReference type="STRING" id="1079859.SAMN04515674_1038"/>
<feature type="transmembrane region" description="Helical" evidence="6">
    <location>
        <begin position="25"/>
        <end position="43"/>
    </location>
</feature>
<name>A0A1I5Q4X0_9BACT</name>
<comment type="caution">
    <text evidence="6">Lacks conserved residue(s) required for the propagation of feature annotation.</text>
</comment>
<comment type="subcellular location">
    <subcellularLocation>
        <location evidence="1 6">Cell membrane</location>
        <topology evidence="1 6">Multi-pass membrane protein</topology>
    </subcellularLocation>
</comment>
<keyword evidence="9" id="KW-1185">Reference proteome</keyword>
<organism evidence="8 9">
    <name type="scientific">Pseudarcicella hirudinis</name>
    <dbReference type="NCBI Taxonomy" id="1079859"/>
    <lineage>
        <taxon>Bacteria</taxon>
        <taxon>Pseudomonadati</taxon>
        <taxon>Bacteroidota</taxon>
        <taxon>Cytophagia</taxon>
        <taxon>Cytophagales</taxon>
        <taxon>Flectobacillaceae</taxon>
        <taxon>Pseudarcicella</taxon>
    </lineage>
</organism>
<evidence type="ECO:0000259" key="7">
    <source>
        <dbReference type="Pfam" id="PF09335"/>
    </source>
</evidence>
<evidence type="ECO:0000256" key="4">
    <source>
        <dbReference type="ARBA" id="ARBA00022989"/>
    </source>
</evidence>
<accession>A0A1I5Q4X0</accession>
<keyword evidence="5 6" id="KW-0472">Membrane</keyword>
<reference evidence="8 9" key="1">
    <citation type="submission" date="2016-10" db="EMBL/GenBank/DDBJ databases">
        <authorList>
            <person name="de Groot N.N."/>
        </authorList>
    </citation>
    <scope>NUCLEOTIDE SEQUENCE [LARGE SCALE GENOMIC DNA]</scope>
    <source>
        <strain evidence="9">E92,LMG 26720,CCM 7988</strain>
    </source>
</reference>
<evidence type="ECO:0000256" key="2">
    <source>
        <dbReference type="ARBA" id="ARBA00022475"/>
    </source>
</evidence>
<keyword evidence="2 6" id="KW-1003">Cell membrane</keyword>
<proteinExistence type="inferred from homology"/>
<evidence type="ECO:0000256" key="3">
    <source>
        <dbReference type="ARBA" id="ARBA00022692"/>
    </source>
</evidence>
<dbReference type="AlphaFoldDB" id="A0A1I5Q4X0"/>
<feature type="transmembrane region" description="Helical" evidence="6">
    <location>
        <begin position="181"/>
        <end position="198"/>
    </location>
</feature>
<feature type="domain" description="VTT" evidence="7">
    <location>
        <begin position="45"/>
        <end position="161"/>
    </location>
</feature>
<dbReference type="PANTHER" id="PTHR12677:SF59">
    <property type="entry name" value="GOLGI APPARATUS MEMBRANE PROTEIN TVP38-RELATED"/>
    <property type="match status" value="1"/>
</dbReference>
<evidence type="ECO:0000256" key="6">
    <source>
        <dbReference type="RuleBase" id="RU366058"/>
    </source>
</evidence>
<dbReference type="Pfam" id="PF09335">
    <property type="entry name" value="VTT_dom"/>
    <property type="match status" value="1"/>
</dbReference>
<dbReference type="EMBL" id="FOXH01000003">
    <property type="protein sequence ID" value="SFP41011.1"/>
    <property type="molecule type" value="Genomic_DNA"/>
</dbReference>
<evidence type="ECO:0000313" key="8">
    <source>
        <dbReference type="EMBL" id="SFP41011.1"/>
    </source>
</evidence>
<sequence length="203" mass="22458">MPLLVSSSISYWIIGHESVVRNLSFHQWILIYAIACITMAFAMTPTTFVALLSGYFLGLASVFPVAAASWLASWLGFTIAKLLDGGKFLDMISQKPKVMTILRNLRKDEFKIILLARLSPVLPFSVTNVVFSFSGTKLKNFLTAGFLGMIPRTCLAIWAGSQAEEVKKLIENPNEGNLTKFLLVSLVGISLFGITYFIRKAIK</sequence>
<dbReference type="GO" id="GO:0005886">
    <property type="term" value="C:plasma membrane"/>
    <property type="evidence" value="ECO:0007669"/>
    <property type="project" value="UniProtKB-SubCell"/>
</dbReference>
<comment type="similarity">
    <text evidence="6">Belongs to the TVP38/TMEM64 family.</text>
</comment>
<dbReference type="InterPro" id="IPR032816">
    <property type="entry name" value="VTT_dom"/>
</dbReference>
<feature type="transmembrane region" description="Helical" evidence="6">
    <location>
        <begin position="112"/>
        <end position="134"/>
    </location>
</feature>